<evidence type="ECO:0000313" key="1">
    <source>
        <dbReference type="EMBL" id="KAH0942191.1"/>
    </source>
</evidence>
<protein>
    <submittedName>
        <fullName evidence="1">Uncharacterized protein</fullName>
    </submittedName>
</protein>
<name>A0ABQ8EKU0_BRANA</name>
<evidence type="ECO:0000313" key="2">
    <source>
        <dbReference type="Proteomes" id="UP000824890"/>
    </source>
</evidence>
<dbReference type="EMBL" id="JAGKQM010000001">
    <property type="protein sequence ID" value="KAH0942191.1"/>
    <property type="molecule type" value="Genomic_DNA"/>
</dbReference>
<proteinExistence type="predicted"/>
<comment type="caution">
    <text evidence="1">The sequence shown here is derived from an EMBL/GenBank/DDBJ whole genome shotgun (WGS) entry which is preliminary data.</text>
</comment>
<dbReference type="Proteomes" id="UP000824890">
    <property type="component" value="Unassembled WGS sequence"/>
</dbReference>
<keyword evidence="2" id="KW-1185">Reference proteome</keyword>
<accession>A0ABQ8EKU0</accession>
<sequence>MRVRLWEGVSDMVVETFDIVQAHSQAVDSARSVSKVTVQMAVQDLRESASTRTTTLHSMRCQRCKIQLLPLKPRELHMVKTESNYHQDTSAVESGKKTMQEVLLNCLEKAESAHQWRKAQESLVSLERNNVASVDSIVRVGMDANENLRSHLLTSIDNPLKLNNDACAKINSMIIPCYEDLIELKSDHNHKIVEITDNTGKCLLDEYIMNLRVQRLRKRAIEILSIESIEEFRAPASEELLRAFQDGKLFKQANGDAKQQQQHLIRASSLYEAAVSDSRSPLSAVN</sequence>
<reference evidence="1 2" key="1">
    <citation type="submission" date="2021-05" db="EMBL/GenBank/DDBJ databases">
        <title>Genome Assembly of Synthetic Allotetraploid Brassica napus Reveals Homoeologous Exchanges between Subgenomes.</title>
        <authorList>
            <person name="Davis J.T."/>
        </authorList>
    </citation>
    <scope>NUCLEOTIDE SEQUENCE [LARGE SCALE GENOMIC DNA]</scope>
    <source>
        <strain evidence="2">cv. Da-Ae</strain>
        <tissue evidence="1">Seedling</tissue>
    </source>
</reference>
<organism evidence="1 2">
    <name type="scientific">Brassica napus</name>
    <name type="common">Rape</name>
    <dbReference type="NCBI Taxonomy" id="3708"/>
    <lineage>
        <taxon>Eukaryota</taxon>
        <taxon>Viridiplantae</taxon>
        <taxon>Streptophyta</taxon>
        <taxon>Embryophyta</taxon>
        <taxon>Tracheophyta</taxon>
        <taxon>Spermatophyta</taxon>
        <taxon>Magnoliopsida</taxon>
        <taxon>eudicotyledons</taxon>
        <taxon>Gunneridae</taxon>
        <taxon>Pentapetalae</taxon>
        <taxon>rosids</taxon>
        <taxon>malvids</taxon>
        <taxon>Brassicales</taxon>
        <taxon>Brassicaceae</taxon>
        <taxon>Brassiceae</taxon>
        <taxon>Brassica</taxon>
    </lineage>
</organism>
<gene>
    <name evidence="1" type="ORF">HID58_001828</name>
</gene>